<keyword evidence="7 18" id="KW-0547">Nucleotide-binding</keyword>
<dbReference type="GO" id="GO:0007018">
    <property type="term" value="P:microtubule-based movement"/>
    <property type="evidence" value="ECO:0007669"/>
    <property type="project" value="InterPro"/>
</dbReference>
<dbReference type="PANTHER" id="PTHR47969:SF15">
    <property type="entry name" value="CHROMOSOME-ASSOCIATED KINESIN KIF4A-RELATED"/>
    <property type="match status" value="1"/>
</dbReference>
<dbReference type="FunFam" id="3.40.850.10:FF:000038">
    <property type="entry name" value="chromosome-associated kinesin KIF4A"/>
    <property type="match status" value="1"/>
</dbReference>
<evidence type="ECO:0000256" key="20">
    <source>
        <dbReference type="SAM" id="MobiDB-lite"/>
    </source>
</evidence>
<dbReference type="GO" id="GO:0051256">
    <property type="term" value="P:mitotic spindle midzone assembly"/>
    <property type="evidence" value="ECO:0007669"/>
    <property type="project" value="UniProtKB-ARBA"/>
</dbReference>
<dbReference type="CTD" id="24137"/>
<gene>
    <name evidence="22" type="primary">KIF4A</name>
</gene>
<dbReference type="Gene3D" id="3.40.850.10">
    <property type="entry name" value="Kinesin motor domain"/>
    <property type="match status" value="1"/>
</dbReference>
<dbReference type="Pfam" id="PF00225">
    <property type="entry name" value="Kinesin"/>
    <property type="match status" value="1"/>
</dbReference>
<keyword evidence="23" id="KW-1185">Reference proteome</keyword>
<feature type="compositionally biased region" description="Basic and acidic residues" evidence="20">
    <location>
        <begin position="717"/>
        <end position="732"/>
    </location>
</feature>
<dbReference type="InterPro" id="IPR019821">
    <property type="entry name" value="Kinesin_motor_CS"/>
</dbReference>
<dbReference type="SMART" id="SM00129">
    <property type="entry name" value="KISc"/>
    <property type="match status" value="1"/>
</dbReference>
<comment type="cofactor">
    <cofactor evidence="1">
        <name>[4Fe-4S] cluster</name>
        <dbReference type="ChEBI" id="CHEBI:49883"/>
    </cofactor>
</comment>
<dbReference type="KEGG" id="pteh:111536116"/>
<dbReference type="PRINTS" id="PR00380">
    <property type="entry name" value="KINESINHEAVY"/>
</dbReference>
<feature type="compositionally biased region" description="Acidic residues" evidence="20">
    <location>
        <begin position="1056"/>
        <end position="1071"/>
    </location>
</feature>
<evidence type="ECO:0000256" key="16">
    <source>
        <dbReference type="ARBA" id="ARBA00034078"/>
    </source>
</evidence>
<comment type="function">
    <text evidence="17">Iron-sulfur (Fe-S) cluster binding motor protein that has a role in chromosome segregation during mitosis. Translocates PRC1 to the plus ends of interdigitating spindle microtubules during the metaphase to anaphase transition, an essential step for the formation of an organized central spindle midzone and midbody and for successful cytokinesis. May play a role in mitotic chromosomal positioning and bipolar spindle stabilization.</text>
</comment>
<keyword evidence="4" id="KW-0963">Cytoplasm</keyword>
<evidence type="ECO:0000256" key="11">
    <source>
        <dbReference type="ARBA" id="ARBA00023054"/>
    </source>
</evidence>
<evidence type="ECO:0000256" key="3">
    <source>
        <dbReference type="ARBA" id="ARBA00004245"/>
    </source>
</evidence>
<evidence type="ECO:0000256" key="12">
    <source>
        <dbReference type="ARBA" id="ARBA00023125"/>
    </source>
</evidence>
<dbReference type="Pfam" id="PF25764">
    <property type="entry name" value="KIF21A_4th"/>
    <property type="match status" value="1"/>
</dbReference>
<dbReference type="PANTHER" id="PTHR47969">
    <property type="entry name" value="CHROMOSOME-ASSOCIATED KINESIN KIF4A-RELATED"/>
    <property type="match status" value="1"/>
</dbReference>
<keyword evidence="14" id="KW-0206">Cytoskeleton</keyword>
<feature type="region of interest" description="Disordered" evidence="20">
    <location>
        <begin position="496"/>
        <end position="515"/>
    </location>
</feature>
<keyword evidence="15" id="KW-0539">Nucleus</keyword>
<dbReference type="RefSeq" id="XP_023058165.2">
    <property type="nucleotide sequence ID" value="XM_023202397.2"/>
</dbReference>
<feature type="coiled-coil region" evidence="19">
    <location>
        <begin position="554"/>
        <end position="660"/>
    </location>
</feature>
<dbReference type="GO" id="GO:0008017">
    <property type="term" value="F:microtubule binding"/>
    <property type="evidence" value="ECO:0007669"/>
    <property type="project" value="InterPro"/>
</dbReference>
<evidence type="ECO:0000256" key="10">
    <source>
        <dbReference type="ARBA" id="ARBA00023014"/>
    </source>
</evidence>
<dbReference type="GO" id="GO:0051536">
    <property type="term" value="F:iron-sulfur cluster binding"/>
    <property type="evidence" value="ECO:0007669"/>
    <property type="project" value="UniProtKB-KW"/>
</dbReference>
<feature type="binding site" evidence="18">
    <location>
        <begin position="88"/>
        <end position="95"/>
    </location>
    <ligand>
        <name>ATP</name>
        <dbReference type="ChEBI" id="CHEBI:30616"/>
    </ligand>
</feature>
<reference evidence="22" key="1">
    <citation type="submission" date="2025-08" db="UniProtKB">
        <authorList>
            <consortium name="Ensembl"/>
        </authorList>
    </citation>
    <scope>IDENTIFICATION</scope>
</reference>
<dbReference type="AlphaFoldDB" id="A0A8C9HAA0"/>
<dbReference type="GO" id="GO:0005524">
    <property type="term" value="F:ATP binding"/>
    <property type="evidence" value="ECO:0007669"/>
    <property type="project" value="UniProtKB-UniRule"/>
</dbReference>
<keyword evidence="8 18" id="KW-0067">ATP-binding</keyword>
<dbReference type="InterPro" id="IPR001752">
    <property type="entry name" value="Kinesin_motor_dom"/>
</dbReference>
<dbReference type="GO" id="GO:0005875">
    <property type="term" value="C:microtubule associated complex"/>
    <property type="evidence" value="ECO:0007669"/>
    <property type="project" value="TreeGrafter"/>
</dbReference>
<keyword evidence="10" id="KW-0411">Iron-sulfur</keyword>
<comment type="subcellular location">
    <subcellularLocation>
        <location evidence="3">Cytoplasm</location>
        <location evidence="3">Cytoskeleton</location>
    </subcellularLocation>
    <subcellularLocation>
        <location evidence="2">Nucleus matrix</location>
    </subcellularLocation>
</comment>
<evidence type="ECO:0000256" key="6">
    <source>
        <dbReference type="ARBA" id="ARBA00022723"/>
    </source>
</evidence>
<evidence type="ECO:0000256" key="1">
    <source>
        <dbReference type="ARBA" id="ARBA00001966"/>
    </source>
</evidence>
<evidence type="ECO:0000256" key="2">
    <source>
        <dbReference type="ARBA" id="ARBA00004109"/>
    </source>
</evidence>
<protein>
    <submittedName>
        <fullName evidence="22">Kinesin family member 4A</fullName>
    </submittedName>
</protein>
<dbReference type="GO" id="GO:0016363">
    <property type="term" value="C:nuclear matrix"/>
    <property type="evidence" value="ECO:0007669"/>
    <property type="project" value="UniProtKB-SubCell"/>
</dbReference>
<organism evidence="22 23">
    <name type="scientific">Piliocolobus tephrosceles</name>
    <name type="common">Ugandan red Colobus</name>
    <dbReference type="NCBI Taxonomy" id="591936"/>
    <lineage>
        <taxon>Eukaryota</taxon>
        <taxon>Metazoa</taxon>
        <taxon>Chordata</taxon>
        <taxon>Craniata</taxon>
        <taxon>Vertebrata</taxon>
        <taxon>Euteleostomi</taxon>
        <taxon>Mammalia</taxon>
        <taxon>Eutheria</taxon>
        <taxon>Euarchontoglires</taxon>
        <taxon>Primates</taxon>
        <taxon>Haplorrhini</taxon>
        <taxon>Catarrhini</taxon>
        <taxon>Cercopithecidae</taxon>
        <taxon>Colobinae</taxon>
        <taxon>Piliocolobus</taxon>
    </lineage>
</organism>
<dbReference type="InterPro" id="IPR036961">
    <property type="entry name" value="Kinesin_motor_dom_sf"/>
</dbReference>
<dbReference type="Ensembl" id="ENSPTET00000026982.1">
    <property type="protein sequence ID" value="ENSPTEP00000018392.1"/>
    <property type="gene ID" value="ENSPTEG00000019823.1"/>
</dbReference>
<evidence type="ECO:0000256" key="14">
    <source>
        <dbReference type="ARBA" id="ARBA00023212"/>
    </source>
</evidence>
<dbReference type="SUPFAM" id="SSF52540">
    <property type="entry name" value="P-loop containing nucleoside triphosphate hydrolases"/>
    <property type="match status" value="1"/>
</dbReference>
<keyword evidence="13 18" id="KW-0505">Motor protein</keyword>
<feature type="compositionally biased region" description="Polar residues" evidence="20">
    <location>
        <begin position="497"/>
        <end position="515"/>
    </location>
</feature>
<evidence type="ECO:0000256" key="7">
    <source>
        <dbReference type="ARBA" id="ARBA00022741"/>
    </source>
</evidence>
<dbReference type="CDD" id="cd01372">
    <property type="entry name" value="KISc_KIF4"/>
    <property type="match status" value="1"/>
</dbReference>
<feature type="region of interest" description="Disordered" evidence="20">
    <location>
        <begin position="1052"/>
        <end position="1071"/>
    </location>
</feature>
<name>A0A8C9HAA0_9PRIM</name>
<evidence type="ECO:0000256" key="15">
    <source>
        <dbReference type="ARBA" id="ARBA00023242"/>
    </source>
</evidence>
<feature type="domain" description="Kinesin motor" evidence="21">
    <location>
        <begin position="9"/>
        <end position="336"/>
    </location>
</feature>
<evidence type="ECO:0000256" key="9">
    <source>
        <dbReference type="ARBA" id="ARBA00023004"/>
    </source>
</evidence>
<keyword evidence="9" id="KW-0408">Iron</keyword>
<dbReference type="GeneID" id="111536116"/>
<accession>A0A8C9HAA0</accession>
<comment type="cofactor">
    <cofactor evidence="16">
        <name>[2Fe-2S] cluster</name>
        <dbReference type="ChEBI" id="CHEBI:190135"/>
    </cofactor>
</comment>
<dbReference type="GO" id="GO:0046872">
    <property type="term" value="F:metal ion binding"/>
    <property type="evidence" value="ECO:0007669"/>
    <property type="project" value="UniProtKB-KW"/>
</dbReference>
<evidence type="ECO:0000313" key="22">
    <source>
        <dbReference type="Ensembl" id="ENSPTEP00000018392.1"/>
    </source>
</evidence>
<dbReference type="PROSITE" id="PS50067">
    <property type="entry name" value="KINESIN_MOTOR_2"/>
    <property type="match status" value="1"/>
</dbReference>
<feature type="coiled-coil region" evidence="19">
    <location>
        <begin position="938"/>
        <end position="993"/>
    </location>
</feature>
<feature type="region of interest" description="Disordered" evidence="20">
    <location>
        <begin position="1005"/>
        <end position="1030"/>
    </location>
</feature>
<feature type="coiled-coil region" evidence="19">
    <location>
        <begin position="820"/>
        <end position="847"/>
    </location>
</feature>
<dbReference type="InterPro" id="IPR027640">
    <property type="entry name" value="Kinesin-like_fam"/>
</dbReference>
<dbReference type="InterPro" id="IPR027417">
    <property type="entry name" value="P-loop_NTPase"/>
</dbReference>
<dbReference type="Proteomes" id="UP000694416">
    <property type="component" value="Unplaced"/>
</dbReference>
<keyword evidence="6" id="KW-0479">Metal-binding</keyword>
<keyword evidence="5" id="KW-0493">Microtubule</keyword>
<evidence type="ECO:0000256" key="5">
    <source>
        <dbReference type="ARBA" id="ARBA00022701"/>
    </source>
</evidence>
<evidence type="ECO:0000256" key="19">
    <source>
        <dbReference type="SAM" id="Coils"/>
    </source>
</evidence>
<keyword evidence="11 19" id="KW-0175">Coiled coil</keyword>
<feature type="region of interest" description="Disordered" evidence="20">
    <location>
        <begin position="717"/>
        <end position="737"/>
    </location>
</feature>
<dbReference type="GO" id="GO:0005829">
    <property type="term" value="C:cytosol"/>
    <property type="evidence" value="ECO:0007669"/>
    <property type="project" value="UniProtKB-ARBA"/>
</dbReference>
<reference evidence="22" key="2">
    <citation type="submission" date="2025-09" db="UniProtKB">
        <authorList>
            <consortium name="Ensembl"/>
        </authorList>
    </citation>
    <scope>IDENTIFICATION</scope>
</reference>
<evidence type="ECO:0000256" key="17">
    <source>
        <dbReference type="ARBA" id="ARBA00057533"/>
    </source>
</evidence>
<dbReference type="GO" id="GO:0005874">
    <property type="term" value="C:microtubule"/>
    <property type="evidence" value="ECO:0007669"/>
    <property type="project" value="UniProtKB-KW"/>
</dbReference>
<evidence type="ECO:0000259" key="21">
    <source>
        <dbReference type="PROSITE" id="PS50067"/>
    </source>
</evidence>
<evidence type="ECO:0000256" key="4">
    <source>
        <dbReference type="ARBA" id="ARBA00022490"/>
    </source>
</evidence>
<evidence type="ECO:0000256" key="18">
    <source>
        <dbReference type="PROSITE-ProRule" id="PRU00283"/>
    </source>
</evidence>
<proteinExistence type="inferred from homology"/>
<dbReference type="GO" id="GO:0003677">
    <property type="term" value="F:DNA binding"/>
    <property type="evidence" value="ECO:0007669"/>
    <property type="project" value="UniProtKB-KW"/>
</dbReference>
<dbReference type="GO" id="GO:0003777">
    <property type="term" value="F:microtubule motor activity"/>
    <property type="evidence" value="ECO:0007669"/>
    <property type="project" value="InterPro"/>
</dbReference>
<evidence type="ECO:0000313" key="23">
    <source>
        <dbReference type="Proteomes" id="UP000694416"/>
    </source>
</evidence>
<sequence length="1234" mass="140201">MKEEVKGIPVRVALRCRPLVPKEISEGCQMCLSFVPGEPQVVVGTDKSFTYDFVFDPSTEQEEVFNTAVAPLIKGVFKGYNATVLAYGQTGSGKTYSMGGAYTAEQENEPTVGVIPRVIQLLFKEIDKKSDFEFTLKVSYLEIYNEEILDLLCPSREKAQINIREDPKEGIKIVGLTEKTVLVALDTVSCLEQGNNSRTVASTAMNSQSSRSHAIFTISIEQRKKSDKNSSFRSKLHLVDLAGSERQKKTKAEGDRLKEGININRGLLCLGNVISALGDDKKGGFVPYRDSKLTRLLQDSLGGNSHTLMIACVSPADSNLEETLNTLRYADRARKIKNKPIVNIDPQTAELNHLKQQVQQLQVLLLQAHGGTLPGSINVEPSENLQSLMEKNQYLVEENEKLSRGLSEAAGQTAQMLERIILTEQANEKMNAKLEELRQHAACKLDLQKLVETLEDQELKENVEIVCNLQQLITQLSDETVACMAAAIDTAVEQEAQVETSPETSRSSDAFTTQHALRQAQMSKELVELNKALALKEALARKMTQNDSQLQPIQYQYQDNIKELELEVINLQKEKEELVLELQTAKKDVNQAKLSERRRKRLQELEGQIADLKKKLNEQSKLLKLKESTERTVSKLNQEIRMMKNQRVQLMRQMKEDAEKFRQWKQKKDKEVIQLKERDRKRQYELLKLERNFQKQSNVLRRKTEEAAAANKRLKDALQKQREVADKRKETQSRGMEGTAARVKNWLGNEIEVMVSTEEAKRHLNDLLEDRKILAQDVAQLKEKKESGENPPPKLRRRTFSLTEVRGQVSESEDSITKQIESLETEMEFRSAQIADLQQKLLDAESEDRPKQRWENIATILEAKCALKYLIGELVSSKIQVSKLESSLKQSKTSCADMQKMLFEERNHFAEIETELQAELVRMEQQHQEKVLYLLSQLQQSQMAEKQLEESVSEKEQQLLSTLKCQDEELEKMREVCEQNQQLLRENEIIKQKLTLLQVASRQKHLPKDTLLSPDSSFEYVPPKPKPSRVKEKFLEQSMDIEDLKYCSEHSVNEHEDGDGDGDDDEGDDEEWKPTKLVKVSRKNIQGCSCKGWCGNKQCGCRKQKSDCGVDCCCDPTKCRNRQQGKDSLGTVERTQDSEGSFKLEDPTEVTPGLSFFNPVCATPNSKILKEMCDVEQVLSKETPPAPSLFDLPELKHVATEYQENKAPGKRKKRALASNTSFFSGCSPIEEEAH</sequence>
<evidence type="ECO:0000256" key="8">
    <source>
        <dbReference type="ARBA" id="ARBA00022840"/>
    </source>
</evidence>
<keyword evidence="12" id="KW-0238">DNA-binding</keyword>
<comment type="similarity">
    <text evidence="18">Belongs to the TRAFAC class myosin-kinesin ATPase superfamily. Kinesin family.</text>
</comment>
<dbReference type="PROSITE" id="PS00411">
    <property type="entry name" value="KINESIN_MOTOR_1"/>
    <property type="match status" value="1"/>
</dbReference>
<evidence type="ECO:0000256" key="13">
    <source>
        <dbReference type="ARBA" id="ARBA00023175"/>
    </source>
</evidence>